<protein>
    <submittedName>
        <fullName evidence="2">Uncharacterized protein</fullName>
    </submittedName>
</protein>
<reference evidence="2" key="1">
    <citation type="journal article" date="2022" name="bioRxiv">
        <title>Sequencing and chromosome-scale assembly of the giantPleurodeles waltlgenome.</title>
        <authorList>
            <person name="Brown T."/>
            <person name="Elewa A."/>
            <person name="Iarovenko S."/>
            <person name="Subramanian E."/>
            <person name="Araus A.J."/>
            <person name="Petzold A."/>
            <person name="Susuki M."/>
            <person name="Suzuki K.-i.T."/>
            <person name="Hayashi T."/>
            <person name="Toyoda A."/>
            <person name="Oliveira C."/>
            <person name="Osipova E."/>
            <person name="Leigh N.D."/>
            <person name="Simon A."/>
            <person name="Yun M.H."/>
        </authorList>
    </citation>
    <scope>NUCLEOTIDE SEQUENCE</scope>
    <source>
        <strain evidence="2">20211129_DDA</strain>
        <tissue evidence="2">Liver</tissue>
    </source>
</reference>
<dbReference type="AlphaFoldDB" id="A0AAV7MKQ2"/>
<organism evidence="2 3">
    <name type="scientific">Pleurodeles waltl</name>
    <name type="common">Iberian ribbed newt</name>
    <dbReference type="NCBI Taxonomy" id="8319"/>
    <lineage>
        <taxon>Eukaryota</taxon>
        <taxon>Metazoa</taxon>
        <taxon>Chordata</taxon>
        <taxon>Craniata</taxon>
        <taxon>Vertebrata</taxon>
        <taxon>Euteleostomi</taxon>
        <taxon>Amphibia</taxon>
        <taxon>Batrachia</taxon>
        <taxon>Caudata</taxon>
        <taxon>Salamandroidea</taxon>
        <taxon>Salamandridae</taxon>
        <taxon>Pleurodelinae</taxon>
        <taxon>Pleurodeles</taxon>
    </lineage>
</organism>
<evidence type="ECO:0000313" key="2">
    <source>
        <dbReference type="EMBL" id="KAJ1103629.1"/>
    </source>
</evidence>
<accession>A0AAV7MKQ2</accession>
<feature type="compositionally biased region" description="Basic and acidic residues" evidence="1">
    <location>
        <begin position="1"/>
        <end position="10"/>
    </location>
</feature>
<feature type="region of interest" description="Disordered" evidence="1">
    <location>
        <begin position="1"/>
        <end position="49"/>
    </location>
</feature>
<feature type="region of interest" description="Disordered" evidence="1">
    <location>
        <begin position="65"/>
        <end position="129"/>
    </location>
</feature>
<proteinExistence type="predicted"/>
<dbReference type="Proteomes" id="UP001066276">
    <property type="component" value="Chromosome 9"/>
</dbReference>
<comment type="caution">
    <text evidence="2">The sequence shown here is derived from an EMBL/GenBank/DDBJ whole genome shotgun (WGS) entry which is preliminary data.</text>
</comment>
<evidence type="ECO:0000313" key="3">
    <source>
        <dbReference type="Proteomes" id="UP001066276"/>
    </source>
</evidence>
<sequence>MKERRRRTETSQESPLGCGLTGGRGLSAARIPGAKRVPSGRHRAPGWNYTGARCRNGKLHSKASGTLRCKTSAGSPGCHPGTENWHGPQGKCAKARERRKSQMMLSELHRGTGPVAINSRPATKERCSL</sequence>
<dbReference type="EMBL" id="JANPWB010000013">
    <property type="protein sequence ID" value="KAJ1103629.1"/>
    <property type="molecule type" value="Genomic_DNA"/>
</dbReference>
<evidence type="ECO:0000256" key="1">
    <source>
        <dbReference type="SAM" id="MobiDB-lite"/>
    </source>
</evidence>
<keyword evidence="3" id="KW-1185">Reference proteome</keyword>
<name>A0AAV7MKQ2_PLEWA</name>
<gene>
    <name evidence="2" type="ORF">NDU88_001050</name>
</gene>